<dbReference type="Pfam" id="PF13440">
    <property type="entry name" value="Polysacc_synt_3"/>
    <property type="match status" value="1"/>
</dbReference>
<dbReference type="PANTHER" id="PTHR30250">
    <property type="entry name" value="PST FAMILY PREDICTED COLANIC ACID TRANSPORTER"/>
    <property type="match status" value="1"/>
</dbReference>
<feature type="transmembrane region" description="Helical" evidence="6">
    <location>
        <begin position="395"/>
        <end position="415"/>
    </location>
</feature>
<feature type="transmembrane region" description="Helical" evidence="6">
    <location>
        <begin position="427"/>
        <end position="446"/>
    </location>
</feature>
<reference evidence="7" key="1">
    <citation type="submission" date="2023-06" db="EMBL/GenBank/DDBJ databases">
        <title>Genomic of Agaribacillus aureum.</title>
        <authorList>
            <person name="Wang G."/>
        </authorList>
    </citation>
    <scope>NUCLEOTIDE SEQUENCE</scope>
    <source>
        <strain evidence="7">BMA12</strain>
    </source>
</reference>
<evidence type="ECO:0000313" key="8">
    <source>
        <dbReference type="Proteomes" id="UP001172083"/>
    </source>
</evidence>
<feature type="transmembrane region" description="Helical" evidence="6">
    <location>
        <begin position="452"/>
        <end position="471"/>
    </location>
</feature>
<keyword evidence="3 6" id="KW-0812">Transmembrane</keyword>
<keyword evidence="4 6" id="KW-1133">Transmembrane helix</keyword>
<feature type="transmembrane region" description="Helical" evidence="6">
    <location>
        <begin position="366"/>
        <end position="389"/>
    </location>
</feature>
<comment type="caution">
    <text evidence="7">The sequence shown here is derived from an EMBL/GenBank/DDBJ whole genome shotgun (WGS) entry which is preliminary data.</text>
</comment>
<dbReference type="RefSeq" id="WP_346761301.1">
    <property type="nucleotide sequence ID" value="NZ_JAUJEB010000007.1"/>
</dbReference>
<evidence type="ECO:0000313" key="7">
    <source>
        <dbReference type="EMBL" id="MDN5215966.1"/>
    </source>
</evidence>
<dbReference type="PANTHER" id="PTHR30250:SF11">
    <property type="entry name" value="O-ANTIGEN TRANSPORTER-RELATED"/>
    <property type="match status" value="1"/>
</dbReference>
<feature type="transmembrane region" description="Helical" evidence="6">
    <location>
        <begin position="87"/>
        <end position="110"/>
    </location>
</feature>
<evidence type="ECO:0000256" key="1">
    <source>
        <dbReference type="ARBA" id="ARBA00004651"/>
    </source>
</evidence>
<name>A0ABT8LG30_9BACT</name>
<dbReference type="EMBL" id="JAUJEB010000007">
    <property type="protein sequence ID" value="MDN5215966.1"/>
    <property type="molecule type" value="Genomic_DNA"/>
</dbReference>
<feature type="transmembrane region" description="Helical" evidence="6">
    <location>
        <begin position="181"/>
        <end position="200"/>
    </location>
</feature>
<feature type="transmembrane region" description="Helical" evidence="6">
    <location>
        <begin position="122"/>
        <end position="144"/>
    </location>
</feature>
<feature type="transmembrane region" description="Helical" evidence="6">
    <location>
        <begin position="156"/>
        <end position="175"/>
    </location>
</feature>
<comment type="subcellular location">
    <subcellularLocation>
        <location evidence="1">Cell membrane</location>
        <topology evidence="1">Multi-pass membrane protein</topology>
    </subcellularLocation>
</comment>
<feature type="transmembrane region" description="Helical" evidence="6">
    <location>
        <begin position="307"/>
        <end position="329"/>
    </location>
</feature>
<keyword evidence="2" id="KW-1003">Cell membrane</keyword>
<gene>
    <name evidence="7" type="ORF">QQ020_28065</name>
</gene>
<keyword evidence="5 6" id="KW-0472">Membrane</keyword>
<feature type="transmembrane region" description="Helical" evidence="6">
    <location>
        <begin position="335"/>
        <end position="354"/>
    </location>
</feature>
<sequence>MGILQNFKYISQSGVASIFNIVVSIIRVKIIAVLIGTSGVGLIGQLTNLINISTFLSNLGMSTGFIREVSISRSQQDQQRIIALRSTLVVCSIIASLVISIIIFFNAKAINSWLFRELDYVFYIKLLALNSNFIGYAGMFNALVKAEKLIRTLMKLSILVSSVNTVAAILLIYWFNIDGVLYGIIANSLFNCIITGIIAQKYRLLNGIIPSLRSKLLDKKIFALLIKFGVISLITSIALQLSYASVKSIIIQNSGLPSAGIYQAASNISNQYLPVLLTSLGTYLLPHLAEIQSKEKMHKEGNNSLRLILLLAAPMLISFLAFSDLIVQILYSKEFVASGSILSVIIIGDLFKVSNKVLGTMIIAKNYIITWLSVDILYAASLPVFTLILYNDYGILSPAIGYMIAAFLGFLAFLLPLIFKEKFKIEFIVWKLFASIFASLVIVFMAKPYLNLIGLFLICLSLILLILIINIRKHELKMVVDKYLK</sequence>
<feature type="transmembrane region" description="Helical" evidence="6">
    <location>
        <begin position="221"/>
        <end position="241"/>
    </location>
</feature>
<accession>A0ABT8LG30</accession>
<organism evidence="7 8">
    <name type="scientific">Agaribacillus aureus</name>
    <dbReference type="NCBI Taxonomy" id="3051825"/>
    <lineage>
        <taxon>Bacteria</taxon>
        <taxon>Pseudomonadati</taxon>
        <taxon>Bacteroidota</taxon>
        <taxon>Cytophagia</taxon>
        <taxon>Cytophagales</taxon>
        <taxon>Splendidivirgaceae</taxon>
        <taxon>Agaribacillus</taxon>
    </lineage>
</organism>
<keyword evidence="8" id="KW-1185">Reference proteome</keyword>
<evidence type="ECO:0000256" key="3">
    <source>
        <dbReference type="ARBA" id="ARBA00022692"/>
    </source>
</evidence>
<dbReference type="Proteomes" id="UP001172083">
    <property type="component" value="Unassembled WGS sequence"/>
</dbReference>
<feature type="transmembrane region" description="Helical" evidence="6">
    <location>
        <begin position="21"/>
        <end position="43"/>
    </location>
</feature>
<evidence type="ECO:0000256" key="5">
    <source>
        <dbReference type="ARBA" id="ARBA00023136"/>
    </source>
</evidence>
<feature type="transmembrane region" description="Helical" evidence="6">
    <location>
        <begin position="49"/>
        <end position="66"/>
    </location>
</feature>
<evidence type="ECO:0000256" key="2">
    <source>
        <dbReference type="ARBA" id="ARBA00022475"/>
    </source>
</evidence>
<proteinExistence type="predicted"/>
<protein>
    <submittedName>
        <fullName evidence="7">Oligosaccharide flippase family protein</fullName>
    </submittedName>
</protein>
<feature type="transmembrane region" description="Helical" evidence="6">
    <location>
        <begin position="261"/>
        <end position="286"/>
    </location>
</feature>
<evidence type="ECO:0000256" key="6">
    <source>
        <dbReference type="SAM" id="Phobius"/>
    </source>
</evidence>
<dbReference type="InterPro" id="IPR050833">
    <property type="entry name" value="Poly_Biosynth_Transport"/>
</dbReference>
<evidence type="ECO:0000256" key="4">
    <source>
        <dbReference type="ARBA" id="ARBA00022989"/>
    </source>
</evidence>